<dbReference type="InterPro" id="IPR036097">
    <property type="entry name" value="HisK_dim/P_sf"/>
</dbReference>
<evidence type="ECO:0000256" key="10">
    <source>
        <dbReference type="ARBA" id="ARBA00022741"/>
    </source>
</evidence>
<dbReference type="CDD" id="cd00082">
    <property type="entry name" value="HisKA"/>
    <property type="match status" value="1"/>
</dbReference>
<keyword evidence="7" id="KW-0597">Phosphoprotein</keyword>
<keyword evidence="15" id="KW-0904">Protein phosphatase</keyword>
<keyword evidence="23" id="KW-0472">Membrane</keyword>
<keyword evidence="11 26" id="KW-0418">Kinase</keyword>
<feature type="domain" description="HAMP" evidence="25">
    <location>
        <begin position="185"/>
        <end position="238"/>
    </location>
</feature>
<evidence type="ECO:0000256" key="14">
    <source>
        <dbReference type="ARBA" id="ARBA00022842"/>
    </source>
</evidence>
<dbReference type="PANTHER" id="PTHR44936">
    <property type="entry name" value="SENSOR PROTEIN CREC"/>
    <property type="match status" value="1"/>
</dbReference>
<evidence type="ECO:0000259" key="24">
    <source>
        <dbReference type="PROSITE" id="PS50109"/>
    </source>
</evidence>
<dbReference type="AlphaFoldDB" id="A0A239L3Q3"/>
<comment type="cofactor">
    <cofactor evidence="2">
        <name>Mn(2+)</name>
        <dbReference type="ChEBI" id="CHEBI:29035"/>
    </cofactor>
</comment>
<dbReference type="GO" id="GO:0000155">
    <property type="term" value="F:phosphorelay sensor kinase activity"/>
    <property type="evidence" value="ECO:0007669"/>
    <property type="project" value="InterPro"/>
</dbReference>
<keyword evidence="27" id="KW-1185">Reference proteome</keyword>
<dbReference type="InterPro" id="IPR036890">
    <property type="entry name" value="HATPase_C_sf"/>
</dbReference>
<dbReference type="Gene3D" id="3.30.565.10">
    <property type="entry name" value="Histidine kinase-like ATPase, C-terminal domain"/>
    <property type="match status" value="1"/>
</dbReference>
<evidence type="ECO:0000256" key="6">
    <source>
        <dbReference type="ARBA" id="ARBA00022475"/>
    </source>
</evidence>
<evidence type="ECO:0000256" key="13">
    <source>
        <dbReference type="ARBA" id="ARBA00022840"/>
    </source>
</evidence>
<evidence type="ECO:0000256" key="8">
    <source>
        <dbReference type="ARBA" id="ARBA00022679"/>
    </source>
</evidence>
<evidence type="ECO:0000256" key="17">
    <source>
        <dbReference type="ARBA" id="ARBA00023012"/>
    </source>
</evidence>
<keyword evidence="6" id="KW-1003">Cell membrane</keyword>
<dbReference type="Gene3D" id="6.10.340.10">
    <property type="match status" value="1"/>
</dbReference>
<dbReference type="GO" id="GO:0005524">
    <property type="term" value="F:ATP binding"/>
    <property type="evidence" value="ECO:0007669"/>
    <property type="project" value="UniProtKB-KW"/>
</dbReference>
<accession>A0A239L3Q3</accession>
<evidence type="ECO:0000256" key="21">
    <source>
        <dbReference type="ARBA" id="ARBA00040454"/>
    </source>
</evidence>
<keyword evidence="16 23" id="KW-1133">Transmembrane helix</keyword>
<dbReference type="Pfam" id="PF02518">
    <property type="entry name" value="HATPase_c"/>
    <property type="match status" value="1"/>
</dbReference>
<dbReference type="SUPFAM" id="SSF158472">
    <property type="entry name" value="HAMP domain-like"/>
    <property type="match status" value="1"/>
</dbReference>
<keyword evidence="10" id="KW-0547">Nucleotide-binding</keyword>
<dbReference type="PROSITE" id="PS50109">
    <property type="entry name" value="HIS_KIN"/>
    <property type="match status" value="1"/>
</dbReference>
<evidence type="ECO:0000256" key="19">
    <source>
        <dbReference type="ARBA" id="ARBA00023026"/>
    </source>
</evidence>
<evidence type="ECO:0000256" key="2">
    <source>
        <dbReference type="ARBA" id="ARBA00001936"/>
    </source>
</evidence>
<evidence type="ECO:0000256" key="1">
    <source>
        <dbReference type="ARBA" id="ARBA00000085"/>
    </source>
</evidence>
<dbReference type="InterPro" id="IPR050980">
    <property type="entry name" value="2C_sensor_his_kinase"/>
</dbReference>
<evidence type="ECO:0000256" key="16">
    <source>
        <dbReference type="ARBA" id="ARBA00022989"/>
    </source>
</evidence>
<keyword evidence="14" id="KW-0460">Magnesium</keyword>
<reference evidence="26 27" key="1">
    <citation type="submission" date="2017-06" db="EMBL/GenBank/DDBJ databases">
        <authorList>
            <person name="Kim H.J."/>
            <person name="Triplett B.A."/>
        </authorList>
    </citation>
    <scope>NUCLEOTIDE SEQUENCE [LARGE SCALE GENOMIC DNA]</scope>
    <source>
        <strain evidence="26 27">CGMCC 4.2132</strain>
    </source>
</reference>
<dbReference type="GO" id="GO:0005886">
    <property type="term" value="C:plasma membrane"/>
    <property type="evidence" value="ECO:0007669"/>
    <property type="project" value="UniProtKB-SubCell"/>
</dbReference>
<evidence type="ECO:0000313" key="27">
    <source>
        <dbReference type="Proteomes" id="UP000198282"/>
    </source>
</evidence>
<evidence type="ECO:0000256" key="7">
    <source>
        <dbReference type="ARBA" id="ARBA00022553"/>
    </source>
</evidence>
<dbReference type="PROSITE" id="PS50885">
    <property type="entry name" value="HAMP"/>
    <property type="match status" value="1"/>
</dbReference>
<dbReference type="EC" id="2.7.13.3" evidence="5"/>
<keyword evidence="12" id="KW-0378">Hydrolase</keyword>
<evidence type="ECO:0000256" key="20">
    <source>
        <dbReference type="ARBA" id="ARBA00023211"/>
    </source>
</evidence>
<dbReference type="Pfam" id="PF00512">
    <property type="entry name" value="HisKA"/>
    <property type="match status" value="1"/>
</dbReference>
<dbReference type="SMART" id="SM00387">
    <property type="entry name" value="HATPase_c"/>
    <property type="match status" value="1"/>
</dbReference>
<dbReference type="InterPro" id="IPR003594">
    <property type="entry name" value="HATPase_dom"/>
</dbReference>
<sequence length="476" mass="51238">MRRRLLIIVIGLITGLMIAFGLPLALISAEEESQELFISRANDTARFADKAESTLSTGRTQRLTADMARYDELYATPILILNTDGLVISSSREGLTAVIPGVETPLLRALAGQPARRPHVLWPWDDRPYVIAEPIVRDSRVLGAAVTISPTTKSRSRVADRLIVLGLGVAALLVIALVAAVLVVRWVLSPVHNLNRAAHAVGCGRTAVRVADRTGPPELRQLAASFNAMANNVTAAARNQRAFVAQATHQLRTPLTALRIRLENADSYLSDGDPDGRTELQSALEEVDRLNEVIESLLQLARAEAIQTMPLPVDVSAVIRSRVQAWQAAYARSGTGLSIDVPDELTAIYLPGLLGHALDGPLDNALKFARGCSVAISAQRCEDFVEIRVCDSGPGLTADELARAGERFWRSPRHQNVPGTGLGLAITRTLVEECGGSMELSAREPRGFEVLIRLSVSGAPSGTNGLRPHAVPADRF</sequence>
<dbReference type="PANTHER" id="PTHR44936:SF9">
    <property type="entry name" value="SENSOR PROTEIN CREC"/>
    <property type="match status" value="1"/>
</dbReference>
<evidence type="ECO:0000256" key="12">
    <source>
        <dbReference type="ARBA" id="ARBA00022801"/>
    </source>
</evidence>
<evidence type="ECO:0000256" key="11">
    <source>
        <dbReference type="ARBA" id="ARBA00022777"/>
    </source>
</evidence>
<evidence type="ECO:0000256" key="4">
    <source>
        <dbReference type="ARBA" id="ARBA00004651"/>
    </source>
</evidence>
<feature type="transmembrane region" description="Helical" evidence="23">
    <location>
        <begin position="6"/>
        <end position="27"/>
    </location>
</feature>
<dbReference type="InterPro" id="IPR004358">
    <property type="entry name" value="Sig_transdc_His_kin-like_C"/>
</dbReference>
<evidence type="ECO:0000256" key="5">
    <source>
        <dbReference type="ARBA" id="ARBA00012438"/>
    </source>
</evidence>
<feature type="domain" description="Histidine kinase" evidence="24">
    <location>
        <begin position="246"/>
        <end position="458"/>
    </location>
</feature>
<evidence type="ECO:0000259" key="25">
    <source>
        <dbReference type="PROSITE" id="PS50885"/>
    </source>
</evidence>
<dbReference type="SMART" id="SM00388">
    <property type="entry name" value="HisKA"/>
    <property type="match status" value="1"/>
</dbReference>
<evidence type="ECO:0000256" key="9">
    <source>
        <dbReference type="ARBA" id="ARBA00022692"/>
    </source>
</evidence>
<evidence type="ECO:0000256" key="3">
    <source>
        <dbReference type="ARBA" id="ARBA00001946"/>
    </source>
</evidence>
<dbReference type="SUPFAM" id="SSF47384">
    <property type="entry name" value="Homodimeric domain of signal transducing histidine kinase"/>
    <property type="match status" value="1"/>
</dbReference>
<dbReference type="GO" id="GO:0004721">
    <property type="term" value="F:phosphoprotein phosphatase activity"/>
    <property type="evidence" value="ECO:0007669"/>
    <property type="project" value="UniProtKB-KW"/>
</dbReference>
<keyword evidence="8" id="KW-0808">Transferase</keyword>
<dbReference type="EMBL" id="FZOD01000030">
    <property type="protein sequence ID" value="SNT24940.1"/>
    <property type="molecule type" value="Genomic_DNA"/>
</dbReference>
<keyword evidence="20" id="KW-0464">Manganese</keyword>
<keyword evidence="9 23" id="KW-0812">Transmembrane</keyword>
<dbReference type="InterPro" id="IPR005467">
    <property type="entry name" value="His_kinase_dom"/>
</dbReference>
<dbReference type="Pfam" id="PF00672">
    <property type="entry name" value="HAMP"/>
    <property type="match status" value="1"/>
</dbReference>
<dbReference type="PRINTS" id="PR00344">
    <property type="entry name" value="BCTRLSENSOR"/>
</dbReference>
<dbReference type="Gene3D" id="1.10.287.130">
    <property type="match status" value="1"/>
</dbReference>
<feature type="transmembrane region" description="Helical" evidence="23">
    <location>
        <begin position="162"/>
        <end position="188"/>
    </location>
</feature>
<evidence type="ECO:0000313" key="26">
    <source>
        <dbReference type="EMBL" id="SNT24940.1"/>
    </source>
</evidence>
<keyword evidence="18" id="KW-0346">Stress response</keyword>
<evidence type="ECO:0000256" key="18">
    <source>
        <dbReference type="ARBA" id="ARBA00023016"/>
    </source>
</evidence>
<organism evidence="26 27">
    <name type="scientific">Streptosporangium subroseum</name>
    <dbReference type="NCBI Taxonomy" id="106412"/>
    <lineage>
        <taxon>Bacteria</taxon>
        <taxon>Bacillati</taxon>
        <taxon>Actinomycetota</taxon>
        <taxon>Actinomycetes</taxon>
        <taxon>Streptosporangiales</taxon>
        <taxon>Streptosporangiaceae</taxon>
        <taxon>Streptosporangium</taxon>
    </lineage>
</organism>
<dbReference type="SUPFAM" id="SSF55874">
    <property type="entry name" value="ATPase domain of HSP90 chaperone/DNA topoisomerase II/histidine kinase"/>
    <property type="match status" value="1"/>
</dbReference>
<evidence type="ECO:0000256" key="15">
    <source>
        <dbReference type="ARBA" id="ARBA00022912"/>
    </source>
</evidence>
<gene>
    <name evidence="26" type="ORF">SAMN05216276_103072</name>
</gene>
<evidence type="ECO:0000256" key="23">
    <source>
        <dbReference type="SAM" id="Phobius"/>
    </source>
</evidence>
<dbReference type="CDD" id="cd06225">
    <property type="entry name" value="HAMP"/>
    <property type="match status" value="1"/>
</dbReference>
<keyword evidence="13" id="KW-0067">ATP-binding</keyword>
<evidence type="ECO:0000256" key="22">
    <source>
        <dbReference type="ARBA" id="ARBA00041776"/>
    </source>
</evidence>
<comment type="catalytic activity">
    <reaction evidence="1">
        <text>ATP + protein L-histidine = ADP + protein N-phospho-L-histidine.</text>
        <dbReference type="EC" id="2.7.13.3"/>
    </reaction>
</comment>
<dbReference type="RefSeq" id="WP_089210121.1">
    <property type="nucleotide sequence ID" value="NZ_FZOD01000030.1"/>
</dbReference>
<comment type="cofactor">
    <cofactor evidence="3">
        <name>Mg(2+)</name>
        <dbReference type="ChEBI" id="CHEBI:18420"/>
    </cofactor>
</comment>
<dbReference type="OrthoDB" id="9786919at2"/>
<dbReference type="SMART" id="SM00304">
    <property type="entry name" value="HAMP"/>
    <property type="match status" value="1"/>
</dbReference>
<dbReference type="InterPro" id="IPR003661">
    <property type="entry name" value="HisK_dim/P_dom"/>
</dbReference>
<proteinExistence type="predicted"/>
<dbReference type="InterPro" id="IPR003660">
    <property type="entry name" value="HAMP_dom"/>
</dbReference>
<dbReference type="Proteomes" id="UP000198282">
    <property type="component" value="Unassembled WGS sequence"/>
</dbReference>
<name>A0A239L3Q3_9ACTN</name>
<protein>
    <recommendedName>
        <fullName evidence="21">Signal transduction histidine-protein kinase/phosphatase MprB</fullName>
        <ecNumber evidence="5">2.7.13.3</ecNumber>
    </recommendedName>
    <alternativeName>
        <fullName evidence="22">Mycobacterial persistence regulator B</fullName>
    </alternativeName>
</protein>
<keyword evidence="17" id="KW-0902">Two-component regulatory system</keyword>
<keyword evidence="19" id="KW-0843">Virulence</keyword>
<comment type="subcellular location">
    <subcellularLocation>
        <location evidence="4">Cell membrane</location>
        <topology evidence="4">Multi-pass membrane protein</topology>
    </subcellularLocation>
</comment>
<dbReference type="CDD" id="cd00075">
    <property type="entry name" value="HATPase"/>
    <property type="match status" value="1"/>
</dbReference>